<dbReference type="EMBL" id="LVLJ01001671">
    <property type="protein sequence ID" value="OAE28762.1"/>
    <property type="molecule type" value="Genomic_DNA"/>
</dbReference>
<evidence type="ECO:0000313" key="4">
    <source>
        <dbReference type="Proteomes" id="UP000077202"/>
    </source>
</evidence>
<dbReference type="EMBL" id="AP019868">
    <property type="protein sequence ID" value="BBN06919.1"/>
    <property type="molecule type" value="Genomic_DNA"/>
</dbReference>
<feature type="region of interest" description="Disordered" evidence="1">
    <location>
        <begin position="1"/>
        <end position="170"/>
    </location>
</feature>
<accession>A0A176W8H7</accession>
<evidence type="ECO:0000256" key="1">
    <source>
        <dbReference type="SAM" id="MobiDB-lite"/>
    </source>
</evidence>
<dbReference type="Proteomes" id="UP000077202">
    <property type="component" value="Unassembled WGS sequence"/>
</dbReference>
<gene>
    <name evidence="3" type="ORF">AXG93_2446s1040</name>
    <name evidence="2" type="ORF">Mp_3g24980</name>
</gene>
<feature type="compositionally biased region" description="Basic and acidic residues" evidence="1">
    <location>
        <begin position="109"/>
        <end position="122"/>
    </location>
</feature>
<evidence type="ECO:0008006" key="6">
    <source>
        <dbReference type="Google" id="ProtNLM"/>
    </source>
</evidence>
<organism evidence="3 4">
    <name type="scientific">Marchantia polymorpha subsp. ruderalis</name>
    <dbReference type="NCBI Taxonomy" id="1480154"/>
    <lineage>
        <taxon>Eukaryota</taxon>
        <taxon>Viridiplantae</taxon>
        <taxon>Streptophyta</taxon>
        <taxon>Embryophyta</taxon>
        <taxon>Marchantiophyta</taxon>
        <taxon>Marchantiopsida</taxon>
        <taxon>Marchantiidae</taxon>
        <taxon>Marchantiales</taxon>
        <taxon>Marchantiaceae</taxon>
        <taxon>Marchantia</taxon>
    </lineage>
</organism>
<keyword evidence="4" id="KW-1185">Reference proteome</keyword>
<evidence type="ECO:0000313" key="2">
    <source>
        <dbReference type="EMBL" id="BBN06919.1"/>
    </source>
</evidence>
<evidence type="ECO:0000313" key="3">
    <source>
        <dbReference type="EMBL" id="OAE28762.1"/>
    </source>
</evidence>
<dbReference type="Proteomes" id="UP001162541">
    <property type="component" value="Chromosome 3"/>
</dbReference>
<reference evidence="3 4" key="1">
    <citation type="submission" date="2016-03" db="EMBL/GenBank/DDBJ databases">
        <title>Mechanisms controlling the formation of the plant cell surface in tip-growing cells are functionally conserved among land plants.</title>
        <authorList>
            <person name="Honkanen S."/>
            <person name="Jones V.A."/>
            <person name="Morieri G."/>
            <person name="Champion C."/>
            <person name="Hetherington A.J."/>
            <person name="Kelly S."/>
            <person name="Saint-Marcoux D."/>
            <person name="Proust H."/>
            <person name="Prescott H."/>
            <person name="Dolan L."/>
        </authorList>
    </citation>
    <scope>NUCLEOTIDE SEQUENCE [LARGE SCALE GENOMIC DNA]</scope>
    <source>
        <strain evidence="4">cv. Tak-1 and cv. Tak-2</strain>
        <tissue evidence="3">Whole gametophyte</tissue>
    </source>
</reference>
<reference evidence="5" key="3">
    <citation type="journal article" date="2020" name="Curr. Biol.">
        <title>Chromatin organization in early land plants reveals an ancestral association between H3K27me3, transposons, and constitutive heterochromatin.</title>
        <authorList>
            <person name="Montgomery S.A."/>
            <person name="Tanizawa Y."/>
            <person name="Galik B."/>
            <person name="Wang N."/>
            <person name="Ito T."/>
            <person name="Mochizuki T."/>
            <person name="Akimcheva S."/>
            <person name="Bowman J.L."/>
            <person name="Cognat V."/>
            <person name="Marechal-Drouard L."/>
            <person name="Ekker H."/>
            <person name="Hong S.F."/>
            <person name="Kohchi T."/>
            <person name="Lin S.S."/>
            <person name="Liu L.D."/>
            <person name="Nakamura Y."/>
            <person name="Valeeva L.R."/>
            <person name="Shakirov E.V."/>
            <person name="Shippen D.E."/>
            <person name="Wei W.L."/>
            <person name="Yagura M."/>
            <person name="Yamaoka S."/>
            <person name="Yamato K.T."/>
            <person name="Liu C."/>
            <person name="Berger F."/>
        </authorList>
    </citation>
    <scope>NUCLEOTIDE SEQUENCE [LARGE SCALE GENOMIC DNA]</scope>
    <source>
        <strain evidence="5">Tak-1</strain>
    </source>
</reference>
<proteinExistence type="predicted"/>
<sequence length="220" mass="24347">MSPRKTSSPPKKVVCHNESKESEDKPSLEQDSASTKDDSVAELPIPWRTSRRLQEATYRLIQERDGGHAINSVAASKHKHSQGFPSQVGKSSKRELSTSDSDAEGSELTDERKEEKKPAAEPRKKRKSVHFSDPLVVYIDDKKQSAASPSKTSPRKSEQGDVAQPTANSPPKQIMSCFDLLCNHVGPKGWRCYRSCTEGTSFCNYHQTSNASIVRISVCT</sequence>
<protein>
    <recommendedName>
        <fullName evidence="6">WRC domain-containing protein</fullName>
    </recommendedName>
</protein>
<evidence type="ECO:0000313" key="5">
    <source>
        <dbReference type="Proteomes" id="UP001162541"/>
    </source>
</evidence>
<dbReference type="AlphaFoldDB" id="A0A176W8H7"/>
<reference evidence="2" key="2">
    <citation type="journal article" date="2019" name="Curr. Biol.">
        <title>Chromatin organization in early land plants reveals an ancestral association between H3K27me3, transposons, and constitutive heterochromatin.</title>
        <authorList>
            <person name="Montgomery S.A."/>
            <person name="Tanizawa Y."/>
            <person name="Galik B."/>
            <person name="Wang N."/>
            <person name="Ito T."/>
            <person name="Mochizuki T."/>
            <person name="Akimcheva S."/>
            <person name="Bowman J."/>
            <person name="Cognat V."/>
            <person name="Drouard L."/>
            <person name="Ekker H."/>
            <person name="Houng S."/>
            <person name="Kohchi T."/>
            <person name="Lin S."/>
            <person name="Liu L.D."/>
            <person name="Nakamura Y."/>
            <person name="Valeeva L.R."/>
            <person name="Shakirov E.V."/>
            <person name="Shippen D.E."/>
            <person name="Wei W."/>
            <person name="Yagura M."/>
            <person name="Yamaoka S."/>
            <person name="Yamato K.T."/>
            <person name="Liu C."/>
            <person name="Berger F."/>
        </authorList>
    </citation>
    <scope>NUCLEOTIDE SEQUENCE [LARGE SCALE GENOMIC DNA]</scope>
    <source>
        <strain evidence="2">Tak-1</strain>
    </source>
</reference>
<feature type="compositionally biased region" description="Basic and acidic residues" evidence="1">
    <location>
        <begin position="15"/>
        <end position="39"/>
    </location>
</feature>
<name>A0A176W8H7_MARPO</name>